<proteinExistence type="predicted"/>
<reference evidence="1 2" key="1">
    <citation type="submission" date="2009-04" db="EMBL/GenBank/DDBJ databases">
        <authorList>
            <person name="Weinstock G."/>
            <person name="Sodergren E."/>
            <person name="Clifton S."/>
            <person name="Fulton L."/>
            <person name="Fulton B."/>
            <person name="Courtney L."/>
            <person name="Fronick C."/>
            <person name="Harrison M."/>
            <person name="Strong C."/>
            <person name="Farmer C."/>
            <person name="Delahaunty K."/>
            <person name="Markovic C."/>
            <person name="Hall O."/>
            <person name="Minx P."/>
            <person name="Tomlinson C."/>
            <person name="Mitreva M."/>
            <person name="Nelson J."/>
            <person name="Hou S."/>
            <person name="Wollam A."/>
            <person name="Pepin K.H."/>
            <person name="Johnson M."/>
            <person name="Bhonagiri V."/>
            <person name="Nash W.E."/>
            <person name="Warren W."/>
            <person name="Chinwalla A."/>
            <person name="Mardis E.R."/>
            <person name="Wilson R.K."/>
        </authorList>
    </citation>
    <scope>NUCLEOTIDE SEQUENCE [LARGE SCALE GENOMIC DNA]</scope>
    <source>
        <strain evidence="1 2">DSM 13280</strain>
    </source>
</reference>
<dbReference type="HOGENOM" id="CLU_3042329_0_0_11"/>
<evidence type="ECO:0000313" key="2">
    <source>
        <dbReference type="Proteomes" id="UP000003295"/>
    </source>
</evidence>
<dbReference type="EMBL" id="ABXH02000016">
    <property type="protein sequence ID" value="EEP44387.1"/>
    <property type="molecule type" value="Genomic_DNA"/>
</dbReference>
<gene>
    <name evidence="1" type="ORF">COLINT_02970</name>
</gene>
<name>C4FA78_9ACTN</name>
<sequence>MCPCHIEGRRGYARAVKSPQVIAGVYAGQKTYRLKSVFFACRRPFIFQSLVKIP</sequence>
<dbReference type="Proteomes" id="UP000003295">
    <property type="component" value="Unassembled WGS sequence"/>
</dbReference>
<comment type="caution">
    <text evidence="1">The sequence shown here is derived from an EMBL/GenBank/DDBJ whole genome shotgun (WGS) entry which is preliminary data.</text>
</comment>
<protein>
    <submittedName>
        <fullName evidence="1">Uncharacterized protein</fullName>
    </submittedName>
</protein>
<accession>C4FA78</accession>
<dbReference type="AlphaFoldDB" id="C4FA78"/>
<organism evidence="1 2">
    <name type="scientific">Collinsella intestinalis DSM 13280</name>
    <dbReference type="NCBI Taxonomy" id="521003"/>
    <lineage>
        <taxon>Bacteria</taxon>
        <taxon>Bacillati</taxon>
        <taxon>Actinomycetota</taxon>
        <taxon>Coriobacteriia</taxon>
        <taxon>Coriobacteriales</taxon>
        <taxon>Coriobacteriaceae</taxon>
        <taxon>Collinsella</taxon>
    </lineage>
</organism>
<evidence type="ECO:0000313" key="1">
    <source>
        <dbReference type="EMBL" id="EEP44387.1"/>
    </source>
</evidence>